<proteinExistence type="predicted"/>
<dbReference type="AlphaFoldDB" id="A0A812VH73"/>
<protein>
    <submittedName>
        <fullName evidence="2">Uncharacterized protein</fullName>
    </submittedName>
</protein>
<feature type="compositionally biased region" description="Basic and acidic residues" evidence="1">
    <location>
        <begin position="503"/>
        <end position="513"/>
    </location>
</feature>
<dbReference type="OrthoDB" id="418710at2759"/>
<comment type="caution">
    <text evidence="2">The sequence shown here is derived from an EMBL/GenBank/DDBJ whole genome shotgun (WGS) entry which is preliminary data.</text>
</comment>
<feature type="region of interest" description="Disordered" evidence="1">
    <location>
        <begin position="458"/>
        <end position="520"/>
    </location>
</feature>
<organism evidence="2 3">
    <name type="scientific">Symbiodinium necroappetens</name>
    <dbReference type="NCBI Taxonomy" id="1628268"/>
    <lineage>
        <taxon>Eukaryota</taxon>
        <taxon>Sar</taxon>
        <taxon>Alveolata</taxon>
        <taxon>Dinophyceae</taxon>
        <taxon>Suessiales</taxon>
        <taxon>Symbiodiniaceae</taxon>
        <taxon>Symbiodinium</taxon>
    </lineage>
</organism>
<evidence type="ECO:0000256" key="1">
    <source>
        <dbReference type="SAM" id="MobiDB-lite"/>
    </source>
</evidence>
<keyword evidence="3" id="KW-1185">Reference proteome</keyword>
<dbReference type="EMBL" id="CAJNJA010029892">
    <property type="protein sequence ID" value="CAE7635714.1"/>
    <property type="molecule type" value="Genomic_DNA"/>
</dbReference>
<evidence type="ECO:0000313" key="2">
    <source>
        <dbReference type="EMBL" id="CAE7635714.1"/>
    </source>
</evidence>
<accession>A0A812VH73</accession>
<feature type="non-terminal residue" evidence="2">
    <location>
        <position position="718"/>
    </location>
</feature>
<name>A0A812VH73_9DINO</name>
<reference evidence="2" key="1">
    <citation type="submission" date="2021-02" db="EMBL/GenBank/DDBJ databases">
        <authorList>
            <person name="Dougan E. K."/>
            <person name="Rhodes N."/>
            <person name="Thang M."/>
            <person name="Chan C."/>
        </authorList>
    </citation>
    <scope>NUCLEOTIDE SEQUENCE</scope>
</reference>
<sequence length="718" mass="80217">VVTQAYAIVAKSSVVIGLIKVPATNLEAILHRSGPNGLFFKEKEKSFEKALAEAAKLEGLFSDDNVSVIASSYWQVQGLPIGSSASSVATALREWNWNTIPIKSWALSPDTCIWLVGAATDPPGEYISLGDTMVTVVRDGVPTKATALNKPADTQVPDDPWAAFLSIQRAKLTTPPGIAAPTPAILLVANIVAEGGYQKSSRNQSKLLQQTRRLKIQHIPTVGSAAHFQFGRIVANITSSWRRLFHEDLHLPSVPGDPQLLRLLQLAEDSLNSEQEQIQHQRMDTFKEALIKDWNGTRKATYTWLRNREPFVAPCFKTSNDNEYATRHQQLHQMMLDAWSPIFNRYTEREPPDFQVFLAKFPHCLQDNRQYSELSPFQLGDITLEDVKSIMMDLKPSAHGSDAWRVHELKLLGDISLSALTKLYNLVESSGQWPTAMQEVPVQLTMVEIIKARKAAEPLEPPDDFDPSQFHQKPSPAPPTASPSSSGGSKKPQAPKPCIAAPDHSKPHADEHGFLLSTSLRPGGSRYQYVQKKKNDTYKAVIPRGAKRHSFGPFSSEEDAARAVKDFLERWDTGEAPTTRGTKREEKHTKSIQLQLDQLNVNAKKEGRHSIPDATAPTCIFCKQSVQRYYILQFAAKQCHAISSKADKSGSTTRADKLSATRTAKLQLDVDEHNKHAVARGRHYIEDIFRPSCFYCKQVVSKNYLRTWMKKDCKFNHD</sequence>
<feature type="compositionally biased region" description="Low complexity" evidence="1">
    <location>
        <begin position="482"/>
        <end position="492"/>
    </location>
</feature>
<gene>
    <name evidence="2" type="ORF">SNEC2469_LOCUS17937</name>
</gene>
<dbReference type="Proteomes" id="UP000601435">
    <property type="component" value="Unassembled WGS sequence"/>
</dbReference>
<evidence type="ECO:0000313" key="3">
    <source>
        <dbReference type="Proteomes" id="UP000601435"/>
    </source>
</evidence>